<dbReference type="InterPro" id="IPR051209">
    <property type="entry name" value="FAD-bind_Monooxygenase_sf"/>
</dbReference>
<keyword evidence="3" id="KW-0560">Oxidoreductase</keyword>
<sequence length="512" mass="57730">MTIRSDSANGLLDTAIVGAGFGGIGLAIKLLQEGESSFRIFEKSEDVGGVWRDNIYPGAACDVPSHLYSFSFEPNPDWSRTFGGQAEIHQYLQHCADKYHLWDKIRFKATVERASFDEKASIWTLYFADGESVRARTVVFAVGALNIPAYPSIPGLDAFKGKVMHTAEWDPDYDLSGKKVGVIGTGASAIQVVPEIQPAVESLTLYQRTAPWVMPKRDGWIPPAWRKLYARFPILQKLHRIAQYWMFESTAPVMIKNNWMTRMGERLGRRYLRRMIKDPVLREKVTPRYALGCKRVLLSDDYYPALTKPNVEVLTDGIERIDETGIVSRDGRHQKLDAIVLATGFQVPAAGAPFPIEGAGGRSLNEDWRKGSEAYLGMTVTGYPNMLYIMGPNTGPGNISVIFYIESQLRYIMAYLKHLRQRNLAALDLKPSVQQQFNENIQAKMQKTTWVSGCDSWYLTEDGKNTTLWPGYSWQYRLQSKHFDPSLYDCVRLRPSVVELSADIDDRVATSA</sequence>
<dbReference type="Proteomes" id="UP000537130">
    <property type="component" value="Unassembled WGS sequence"/>
</dbReference>
<keyword evidence="2" id="KW-0274">FAD</keyword>
<dbReference type="InterPro" id="IPR020946">
    <property type="entry name" value="Flavin_mOase-like"/>
</dbReference>
<dbReference type="Gene3D" id="3.50.50.60">
    <property type="entry name" value="FAD/NAD(P)-binding domain"/>
    <property type="match status" value="2"/>
</dbReference>
<keyword evidence="1" id="KW-0285">Flavoprotein</keyword>
<gene>
    <name evidence="4" type="ORF">FHR99_000223</name>
</gene>
<dbReference type="EMBL" id="JACHWY010000001">
    <property type="protein sequence ID" value="MBB3045987.1"/>
    <property type="molecule type" value="Genomic_DNA"/>
</dbReference>
<evidence type="ECO:0000313" key="4">
    <source>
        <dbReference type="EMBL" id="MBB3045987.1"/>
    </source>
</evidence>
<comment type="caution">
    <text evidence="4">The sequence shown here is derived from an EMBL/GenBank/DDBJ whole genome shotgun (WGS) entry which is preliminary data.</text>
</comment>
<dbReference type="RefSeq" id="WP_183408704.1">
    <property type="nucleotide sequence ID" value="NZ_JACHWY010000001.1"/>
</dbReference>
<dbReference type="SUPFAM" id="SSF51905">
    <property type="entry name" value="FAD/NAD(P)-binding domain"/>
    <property type="match status" value="2"/>
</dbReference>
<dbReference type="GO" id="GO:0050660">
    <property type="term" value="F:flavin adenine dinucleotide binding"/>
    <property type="evidence" value="ECO:0007669"/>
    <property type="project" value="InterPro"/>
</dbReference>
<evidence type="ECO:0000313" key="5">
    <source>
        <dbReference type="Proteomes" id="UP000537130"/>
    </source>
</evidence>
<keyword evidence="5" id="KW-1185">Reference proteome</keyword>
<proteinExistence type="predicted"/>
<protein>
    <submittedName>
        <fullName evidence="4">Cation diffusion facilitator CzcD-associated flavoprotein CzcO</fullName>
    </submittedName>
</protein>
<reference evidence="4 5" key="1">
    <citation type="submission" date="2020-08" db="EMBL/GenBank/DDBJ databases">
        <title>Genomic Encyclopedia of Type Strains, Phase III (KMG-III): the genomes of soil and plant-associated and newly described type strains.</title>
        <authorList>
            <person name="Whitman W."/>
        </authorList>
    </citation>
    <scope>NUCLEOTIDE SEQUENCE [LARGE SCALE GENOMIC DNA]</scope>
    <source>
        <strain evidence="4 5">CECT 8654</strain>
    </source>
</reference>
<organism evidence="4 5">
    <name type="scientific">Litorivivens lipolytica</name>
    <dbReference type="NCBI Taxonomy" id="1524264"/>
    <lineage>
        <taxon>Bacteria</taxon>
        <taxon>Pseudomonadati</taxon>
        <taxon>Pseudomonadota</taxon>
        <taxon>Gammaproteobacteria</taxon>
        <taxon>Litorivivens</taxon>
    </lineage>
</organism>
<evidence type="ECO:0000256" key="1">
    <source>
        <dbReference type="ARBA" id="ARBA00022630"/>
    </source>
</evidence>
<dbReference type="GO" id="GO:0004499">
    <property type="term" value="F:N,N-dimethylaniline monooxygenase activity"/>
    <property type="evidence" value="ECO:0007669"/>
    <property type="project" value="InterPro"/>
</dbReference>
<accession>A0A7W4W318</accession>
<evidence type="ECO:0000256" key="2">
    <source>
        <dbReference type="ARBA" id="ARBA00022827"/>
    </source>
</evidence>
<name>A0A7W4W318_9GAMM</name>
<dbReference type="PANTHER" id="PTHR42877">
    <property type="entry name" value="L-ORNITHINE N(5)-MONOOXYGENASE-RELATED"/>
    <property type="match status" value="1"/>
</dbReference>
<evidence type="ECO:0000256" key="3">
    <source>
        <dbReference type="ARBA" id="ARBA00023002"/>
    </source>
</evidence>
<dbReference type="InterPro" id="IPR036188">
    <property type="entry name" value="FAD/NAD-bd_sf"/>
</dbReference>
<dbReference type="AlphaFoldDB" id="A0A7W4W318"/>
<dbReference type="GO" id="GO:0050661">
    <property type="term" value="F:NADP binding"/>
    <property type="evidence" value="ECO:0007669"/>
    <property type="project" value="InterPro"/>
</dbReference>
<dbReference type="PANTHER" id="PTHR42877:SF4">
    <property type="entry name" value="FAD_NAD(P)-BINDING DOMAIN-CONTAINING PROTEIN-RELATED"/>
    <property type="match status" value="1"/>
</dbReference>
<dbReference type="Pfam" id="PF00743">
    <property type="entry name" value="FMO-like"/>
    <property type="match status" value="1"/>
</dbReference>